<evidence type="ECO:0000313" key="2">
    <source>
        <dbReference type="EMBL" id="KAG5587530.1"/>
    </source>
</evidence>
<comment type="caution">
    <text evidence="2">The sequence shown here is derived from an EMBL/GenBank/DDBJ whole genome shotgun (WGS) entry which is preliminary data.</text>
</comment>
<dbReference type="Proteomes" id="UP000824120">
    <property type="component" value="Chromosome 9"/>
</dbReference>
<keyword evidence="1" id="KW-0472">Membrane</keyword>
<keyword evidence="1" id="KW-1133">Transmembrane helix</keyword>
<organism evidence="2 3">
    <name type="scientific">Solanum commersonii</name>
    <name type="common">Commerson's wild potato</name>
    <name type="synonym">Commerson's nightshade</name>
    <dbReference type="NCBI Taxonomy" id="4109"/>
    <lineage>
        <taxon>Eukaryota</taxon>
        <taxon>Viridiplantae</taxon>
        <taxon>Streptophyta</taxon>
        <taxon>Embryophyta</taxon>
        <taxon>Tracheophyta</taxon>
        <taxon>Spermatophyta</taxon>
        <taxon>Magnoliopsida</taxon>
        <taxon>eudicotyledons</taxon>
        <taxon>Gunneridae</taxon>
        <taxon>Pentapetalae</taxon>
        <taxon>asterids</taxon>
        <taxon>lamiids</taxon>
        <taxon>Solanales</taxon>
        <taxon>Solanaceae</taxon>
        <taxon>Solanoideae</taxon>
        <taxon>Solaneae</taxon>
        <taxon>Solanum</taxon>
    </lineage>
</organism>
<reference evidence="2 3" key="1">
    <citation type="submission" date="2020-09" db="EMBL/GenBank/DDBJ databases">
        <title>De no assembly of potato wild relative species, Solanum commersonii.</title>
        <authorList>
            <person name="Cho K."/>
        </authorList>
    </citation>
    <scope>NUCLEOTIDE SEQUENCE [LARGE SCALE GENOMIC DNA]</scope>
    <source>
        <strain evidence="2">LZ3.2</strain>
        <tissue evidence="2">Leaf</tissue>
    </source>
</reference>
<evidence type="ECO:0000256" key="1">
    <source>
        <dbReference type="SAM" id="Phobius"/>
    </source>
</evidence>
<gene>
    <name evidence="2" type="ORF">H5410_047964</name>
</gene>
<evidence type="ECO:0000313" key="3">
    <source>
        <dbReference type="Proteomes" id="UP000824120"/>
    </source>
</evidence>
<feature type="transmembrane region" description="Helical" evidence="1">
    <location>
        <begin position="13"/>
        <end position="30"/>
    </location>
</feature>
<keyword evidence="3" id="KW-1185">Reference proteome</keyword>
<name>A0A9J5XIL8_SOLCO</name>
<proteinExistence type="predicted"/>
<protein>
    <submittedName>
        <fullName evidence="2">Uncharacterized protein</fullName>
    </submittedName>
</protein>
<accession>A0A9J5XIL8</accession>
<sequence>CGNVACTESKLEWMLLLLPLFLFVALYFNFRNLHVLAEQRKGKKLKRCDAWNIEPNSKNLIIIRVSRLRRPRKYQVSNLDSRLAVQGVMSVEVRSLGASVPIAG</sequence>
<keyword evidence="1" id="KW-0812">Transmembrane</keyword>
<feature type="non-terminal residue" evidence="2">
    <location>
        <position position="104"/>
    </location>
</feature>
<dbReference type="AlphaFoldDB" id="A0A9J5XIL8"/>
<dbReference type="EMBL" id="JACXVP010000009">
    <property type="protein sequence ID" value="KAG5587530.1"/>
    <property type="molecule type" value="Genomic_DNA"/>
</dbReference>